<evidence type="ECO:0000259" key="1">
    <source>
        <dbReference type="Pfam" id="PF13480"/>
    </source>
</evidence>
<proteinExistence type="predicted"/>
<protein>
    <recommendedName>
        <fullName evidence="1">BioF2-like acetyltransferase domain-containing protein</fullName>
    </recommendedName>
</protein>
<dbReference type="KEGG" id="sfh:SFHH103_05702"/>
<dbReference type="HOGENOM" id="CLU_808609_0_0_5"/>
<evidence type="ECO:0000313" key="2">
    <source>
        <dbReference type="EMBL" id="CCF00165.1"/>
    </source>
</evidence>
<sequence length="343" mass="38554">MRRTHSEMTGDMPIAKPTIPQRWTLGTLRNPLQVTWFRQWNTELDQALSHLPESDACSHRLFRLLATNPSGDGKIVALVREKDAPVAIAALRRTANQRWVPVTHYIVPGAVLPAQPGRLLDAVASLGVTVNLGFWRQEKEPEKHDAVRSHWSDPTFGMDVEDDWEAYWRKTGRLHAIRAARKKCGGFSVAVNQPGAAKLVVREWGKTWGVSEGELLDRIAVAEYLEAAGRHVSILLTDHDHQVGGATCLIHDGEIVASVYFRNPAYNRFDVGTYILYLTFEMARKFNLTGVDLGGGGQAYKHRYAPVRSEKHEMRVCGNFVKYQFDKVVRKIRMSAFPGCGKI</sequence>
<dbReference type="EMBL" id="HE616899">
    <property type="protein sequence ID" value="CCF00165.1"/>
    <property type="molecule type" value="Genomic_DNA"/>
</dbReference>
<gene>
    <name evidence="2" type="ordered locus">SFHH103_05702</name>
</gene>
<dbReference type="AlphaFoldDB" id="G9AGI3"/>
<name>G9AGI3_SINF1</name>
<dbReference type="Proteomes" id="UP000007735">
    <property type="component" value="Plasmid pSfHH103e"/>
</dbReference>
<geneLocation type="plasmid" evidence="2 3">
    <name>pSfHH103e</name>
</geneLocation>
<organism evidence="2 3">
    <name type="scientific">Sinorhizobium fredii (strain HH103)</name>
    <dbReference type="NCBI Taxonomy" id="1117943"/>
    <lineage>
        <taxon>Bacteria</taxon>
        <taxon>Pseudomonadati</taxon>
        <taxon>Pseudomonadota</taxon>
        <taxon>Alphaproteobacteria</taxon>
        <taxon>Hyphomicrobiales</taxon>
        <taxon>Rhizobiaceae</taxon>
        <taxon>Sinorhizobium/Ensifer group</taxon>
        <taxon>Sinorhizobium</taxon>
    </lineage>
</organism>
<accession>G9AGI3</accession>
<evidence type="ECO:0000313" key="3">
    <source>
        <dbReference type="Proteomes" id="UP000007735"/>
    </source>
</evidence>
<dbReference type="InterPro" id="IPR038740">
    <property type="entry name" value="BioF2-like_GNAT_dom"/>
</dbReference>
<reference evidence="2 3" key="1">
    <citation type="journal article" date="2012" name="J. Bacteriol.">
        <title>Genome sequence of the soybean symbiont Sinorhizobium fredii HH103.</title>
        <authorList>
            <person name="Weidner S."/>
            <person name="Becker A."/>
            <person name="Bonilla I."/>
            <person name="Jaenicke S."/>
            <person name="Lloret J."/>
            <person name="Margaret I."/>
            <person name="Puhler A."/>
            <person name="Ruiz-Sainz J.E."/>
            <person name="Schneiker-Bekel S."/>
            <person name="Szczepanowski R."/>
            <person name="Vinardell J.M."/>
            <person name="Zehner S."/>
            <person name="Gottfert M."/>
        </authorList>
    </citation>
    <scope>NUCLEOTIDE SEQUENCE [LARGE SCALE GENOMIC DNA]</scope>
    <source>
        <strain evidence="2 3">HH103</strain>
        <plasmid evidence="3">pSfHH103e</plasmid>
    </source>
</reference>
<dbReference type="SUPFAM" id="SSF55729">
    <property type="entry name" value="Acyl-CoA N-acyltransferases (Nat)"/>
    <property type="match status" value="1"/>
</dbReference>
<feature type="domain" description="BioF2-like acetyltransferase" evidence="1">
    <location>
        <begin position="220"/>
        <end position="302"/>
    </location>
</feature>
<keyword evidence="2" id="KW-0614">Plasmid</keyword>
<dbReference type="Pfam" id="PF13480">
    <property type="entry name" value="Acetyltransf_6"/>
    <property type="match status" value="1"/>
</dbReference>
<dbReference type="InterPro" id="IPR016181">
    <property type="entry name" value="Acyl_CoA_acyltransferase"/>
</dbReference>
<dbReference type="PATRIC" id="fig|380.5.peg.5260"/>